<accession>L8MZR7</accession>
<organism evidence="1 2">
    <name type="scientific">Pseudanabaena biceps PCC 7429</name>
    <dbReference type="NCBI Taxonomy" id="927668"/>
    <lineage>
        <taxon>Bacteria</taxon>
        <taxon>Bacillati</taxon>
        <taxon>Cyanobacteriota</taxon>
        <taxon>Cyanophyceae</taxon>
        <taxon>Pseudanabaenales</taxon>
        <taxon>Pseudanabaenaceae</taxon>
        <taxon>Pseudanabaena</taxon>
    </lineage>
</organism>
<protein>
    <submittedName>
        <fullName evidence="1">Uncharacterized protein</fullName>
    </submittedName>
</protein>
<gene>
    <name evidence="1" type="ORF">Pse7429DRAFT_2767</name>
</gene>
<dbReference type="AlphaFoldDB" id="L8MZR7"/>
<dbReference type="Proteomes" id="UP000011201">
    <property type="component" value="Unassembled WGS sequence"/>
</dbReference>
<sequence length="58" mass="6371">LCPDPVDGSYKYSCRQLDQDKIKTQEEKIGAKRQSSLLGFYVLSKKSYAARVAGGIGC</sequence>
<feature type="non-terminal residue" evidence="1">
    <location>
        <position position="1"/>
    </location>
</feature>
<proteinExistence type="predicted"/>
<reference evidence="1 2" key="1">
    <citation type="journal article" date="2013" name="Proc. Natl. Acad. Sci. U.S.A.">
        <title>Improving the coverage of the cyanobacterial phylum using diversity-driven genome sequencing.</title>
        <authorList>
            <person name="Shih P.M."/>
            <person name="Wu D."/>
            <person name="Latifi A."/>
            <person name="Axen S.D."/>
            <person name="Fewer D.P."/>
            <person name="Talla E."/>
            <person name="Calteau A."/>
            <person name="Cai F."/>
            <person name="Tandeau de Marsac N."/>
            <person name="Rippka R."/>
            <person name="Herdman M."/>
            <person name="Sivonen K."/>
            <person name="Coursin T."/>
            <person name="Laurent T."/>
            <person name="Goodwin L."/>
            <person name="Nolan M."/>
            <person name="Davenport K.W."/>
            <person name="Han C.S."/>
            <person name="Rubin E.M."/>
            <person name="Eisen J.A."/>
            <person name="Woyke T."/>
            <person name="Gugger M."/>
            <person name="Kerfeld C.A."/>
        </authorList>
    </citation>
    <scope>NUCLEOTIDE SEQUENCE [LARGE SCALE GENOMIC DNA]</scope>
    <source>
        <strain evidence="1 2">PCC 7429</strain>
    </source>
</reference>
<keyword evidence="2" id="KW-1185">Reference proteome</keyword>
<evidence type="ECO:0000313" key="2">
    <source>
        <dbReference type="Proteomes" id="UP000011201"/>
    </source>
</evidence>
<name>L8MZR7_9CYAN</name>
<dbReference type="EMBL" id="ALWB01000123">
    <property type="protein sequence ID" value="ELS31985.1"/>
    <property type="molecule type" value="Genomic_DNA"/>
</dbReference>
<comment type="caution">
    <text evidence="1">The sequence shown here is derived from an EMBL/GenBank/DDBJ whole genome shotgun (WGS) entry which is preliminary data.</text>
</comment>
<evidence type="ECO:0000313" key="1">
    <source>
        <dbReference type="EMBL" id="ELS31985.1"/>
    </source>
</evidence>